<dbReference type="RefSeq" id="WP_310068652.1">
    <property type="nucleotide sequence ID" value="NZ_JAVDVX010000001.1"/>
</dbReference>
<dbReference type="Pfam" id="PF00005">
    <property type="entry name" value="ABC_tran"/>
    <property type="match status" value="1"/>
</dbReference>
<dbReference type="InterPro" id="IPR003439">
    <property type="entry name" value="ABC_transporter-like_ATP-bd"/>
</dbReference>
<evidence type="ECO:0000256" key="1">
    <source>
        <dbReference type="ARBA" id="ARBA00005417"/>
    </source>
</evidence>
<dbReference type="InterPro" id="IPR027417">
    <property type="entry name" value="P-loop_NTPase"/>
</dbReference>
<evidence type="ECO:0000313" key="7">
    <source>
        <dbReference type="Proteomes" id="UP001253595"/>
    </source>
</evidence>
<dbReference type="PANTHER" id="PTHR46743:SF2">
    <property type="entry name" value="TEICHOIC ACIDS EXPORT ATP-BINDING PROTEIN TAGH"/>
    <property type="match status" value="1"/>
</dbReference>
<evidence type="ECO:0000256" key="4">
    <source>
        <dbReference type="ARBA" id="ARBA00022840"/>
    </source>
</evidence>
<dbReference type="InterPro" id="IPR050683">
    <property type="entry name" value="Bact_Polysacc_Export_ATP-bd"/>
</dbReference>
<accession>A0ABU1UU37</accession>
<keyword evidence="3" id="KW-0547">Nucleotide-binding</keyword>
<dbReference type="CDD" id="cd03220">
    <property type="entry name" value="ABC_KpsT_Wzt"/>
    <property type="match status" value="1"/>
</dbReference>
<feature type="domain" description="ABC transporter" evidence="5">
    <location>
        <begin position="32"/>
        <end position="256"/>
    </location>
</feature>
<comment type="caution">
    <text evidence="6">The sequence shown here is derived from an EMBL/GenBank/DDBJ whole genome shotgun (WGS) entry which is preliminary data.</text>
</comment>
<dbReference type="EMBL" id="JAVDVX010000001">
    <property type="protein sequence ID" value="MDR7088697.1"/>
    <property type="molecule type" value="Genomic_DNA"/>
</dbReference>
<dbReference type="SMART" id="SM00382">
    <property type="entry name" value="AAA"/>
    <property type="match status" value="1"/>
</dbReference>
<evidence type="ECO:0000256" key="3">
    <source>
        <dbReference type="ARBA" id="ARBA00022741"/>
    </source>
</evidence>
<keyword evidence="7" id="KW-1185">Reference proteome</keyword>
<evidence type="ECO:0000313" key="6">
    <source>
        <dbReference type="EMBL" id="MDR7088697.1"/>
    </source>
</evidence>
<keyword evidence="4 6" id="KW-0067">ATP-binding</keyword>
<dbReference type="InterPro" id="IPR003593">
    <property type="entry name" value="AAA+_ATPase"/>
</dbReference>
<protein>
    <submittedName>
        <fullName evidence="6">Lipopolysaccharide transport system ATP-binding protein</fullName>
    </submittedName>
</protein>
<dbReference type="InterPro" id="IPR015860">
    <property type="entry name" value="ABC_transpr_TagH-like"/>
</dbReference>
<dbReference type="InterPro" id="IPR029439">
    <property type="entry name" value="Wzt_C"/>
</dbReference>
<gene>
    <name evidence="6" type="ORF">J2X05_000700</name>
</gene>
<dbReference type="Pfam" id="PF14524">
    <property type="entry name" value="Wzt_C"/>
    <property type="match status" value="1"/>
</dbReference>
<dbReference type="PANTHER" id="PTHR46743">
    <property type="entry name" value="TEICHOIC ACIDS EXPORT ATP-BINDING PROTEIN TAGH"/>
    <property type="match status" value="1"/>
</dbReference>
<dbReference type="SUPFAM" id="SSF52540">
    <property type="entry name" value="P-loop containing nucleoside triphosphate hydrolases"/>
    <property type="match status" value="1"/>
</dbReference>
<name>A0ABU1UU37_9GAMM</name>
<dbReference type="Gene3D" id="2.70.50.60">
    <property type="entry name" value="abc- transporter (atp binding component) like domain"/>
    <property type="match status" value="1"/>
</dbReference>
<keyword evidence="2" id="KW-0813">Transport</keyword>
<sequence length="463" mass="50370">MSSDISIKVENIGKDYQIYENPADRLKQFLYPGIQNLFRLQTKQYYKSFRALHGVSFVVRKGETVGIVGRNGAGKSTLLQIICGTLFPTRGNVEINGRIAALLELGAGFNVDYTGLENVYLNAALMGISREEINNKLDDILQFADIGEFIHQPIKTYSSGMVVRLAFSVAINVNPDILIVDEALAVGDELFQRKCFSKIEEIKARGATILFVSHSGATVVGLCDRAILIDGGELLLSGEPKKIVGLYQKLMFSTGVAREEIRANILRDLETLDAGAAKPANNKACDDINLTAKTIAIRESYDPGLVSTSLVEYASNGASITDPHIVLDNVGRVNNLVIGGRYTYRFNVSFERAFASVRFGMLIKTVSGFELGGATTAKDMLSTVRFVNAGDSYSVSFDFECALAPGVYFLNAGVSGEVAGVMSYLHRLVDAVSFRVLPESASIMTGMVDFKIRPTLVFNQGAK</sequence>
<proteinExistence type="inferred from homology"/>
<comment type="similarity">
    <text evidence="1">Belongs to the ABC transporter superfamily.</text>
</comment>
<dbReference type="PROSITE" id="PS50893">
    <property type="entry name" value="ABC_TRANSPORTER_2"/>
    <property type="match status" value="1"/>
</dbReference>
<dbReference type="CDD" id="cd10147">
    <property type="entry name" value="Wzt_C-like"/>
    <property type="match status" value="1"/>
</dbReference>
<evidence type="ECO:0000259" key="5">
    <source>
        <dbReference type="PROSITE" id="PS50893"/>
    </source>
</evidence>
<reference evidence="6 7" key="1">
    <citation type="submission" date="2023-07" db="EMBL/GenBank/DDBJ databases">
        <title>Sorghum-associated microbial communities from plants grown in Nebraska, USA.</title>
        <authorList>
            <person name="Schachtman D."/>
        </authorList>
    </citation>
    <scope>NUCLEOTIDE SEQUENCE [LARGE SCALE GENOMIC DNA]</scope>
    <source>
        <strain evidence="6 7">BE190</strain>
    </source>
</reference>
<evidence type="ECO:0000256" key="2">
    <source>
        <dbReference type="ARBA" id="ARBA00022448"/>
    </source>
</evidence>
<dbReference type="Proteomes" id="UP001253595">
    <property type="component" value="Unassembled WGS sequence"/>
</dbReference>
<organism evidence="6 7">
    <name type="scientific">Cellvibrio fibrivorans</name>
    <dbReference type="NCBI Taxonomy" id="126350"/>
    <lineage>
        <taxon>Bacteria</taxon>
        <taxon>Pseudomonadati</taxon>
        <taxon>Pseudomonadota</taxon>
        <taxon>Gammaproteobacteria</taxon>
        <taxon>Cellvibrionales</taxon>
        <taxon>Cellvibrionaceae</taxon>
        <taxon>Cellvibrio</taxon>
    </lineage>
</organism>
<dbReference type="Gene3D" id="3.40.50.300">
    <property type="entry name" value="P-loop containing nucleotide triphosphate hydrolases"/>
    <property type="match status" value="1"/>
</dbReference>
<dbReference type="GO" id="GO:0005524">
    <property type="term" value="F:ATP binding"/>
    <property type="evidence" value="ECO:0007669"/>
    <property type="project" value="UniProtKB-KW"/>
</dbReference>